<keyword evidence="2" id="KW-1185">Reference proteome</keyword>
<comment type="caution">
    <text evidence="1">The sequence shown here is derived from an EMBL/GenBank/DDBJ whole genome shotgun (WGS) entry which is preliminary data.</text>
</comment>
<reference evidence="1" key="1">
    <citation type="submission" date="2023-03" db="EMBL/GenBank/DDBJ databases">
        <title>Complete genome of Cladonia borealis.</title>
        <authorList>
            <person name="Park H."/>
        </authorList>
    </citation>
    <scope>NUCLEOTIDE SEQUENCE</scope>
    <source>
        <strain evidence="1">ANT050790</strain>
    </source>
</reference>
<gene>
    <name evidence="1" type="ORF">JMJ35_007421</name>
</gene>
<protein>
    <submittedName>
        <fullName evidence="1">Uncharacterized protein</fullName>
    </submittedName>
</protein>
<proteinExistence type="predicted"/>
<organism evidence="1 2">
    <name type="scientific">Cladonia borealis</name>
    <dbReference type="NCBI Taxonomy" id="184061"/>
    <lineage>
        <taxon>Eukaryota</taxon>
        <taxon>Fungi</taxon>
        <taxon>Dikarya</taxon>
        <taxon>Ascomycota</taxon>
        <taxon>Pezizomycotina</taxon>
        <taxon>Lecanoromycetes</taxon>
        <taxon>OSLEUM clade</taxon>
        <taxon>Lecanoromycetidae</taxon>
        <taxon>Lecanorales</taxon>
        <taxon>Lecanorineae</taxon>
        <taxon>Cladoniaceae</taxon>
        <taxon>Cladonia</taxon>
    </lineage>
</organism>
<dbReference type="AlphaFoldDB" id="A0AA39UZR4"/>
<evidence type="ECO:0000313" key="2">
    <source>
        <dbReference type="Proteomes" id="UP001166286"/>
    </source>
</evidence>
<name>A0AA39UZR4_9LECA</name>
<dbReference type="Proteomes" id="UP001166286">
    <property type="component" value="Unassembled WGS sequence"/>
</dbReference>
<evidence type="ECO:0000313" key="1">
    <source>
        <dbReference type="EMBL" id="KAK0510027.1"/>
    </source>
</evidence>
<accession>A0AA39UZR4</accession>
<sequence length="102" mass="10898">MNIRPGVISPAVDRSAWTTAAHVGPLRASPLLEKYSVIALAISSRHSAPKTAGAHGVPKNKAYSSAEDTTNDLIQTCLRSLPGFICTSSSPCLLCTRRMMSW</sequence>
<dbReference type="EMBL" id="JAFEKC020000017">
    <property type="protein sequence ID" value="KAK0510027.1"/>
    <property type="molecule type" value="Genomic_DNA"/>
</dbReference>